<protein>
    <recommendedName>
        <fullName evidence="1">EFHB C-terminal EF-hand domain-containing protein</fullName>
    </recommendedName>
</protein>
<gene>
    <name evidence="2" type="ORF">LNINA_LOCUS11579</name>
</gene>
<evidence type="ECO:0000313" key="2">
    <source>
        <dbReference type="EMBL" id="CAK1552539.1"/>
    </source>
</evidence>
<dbReference type="AlphaFoldDB" id="A0AAV1JSQ3"/>
<dbReference type="InterPro" id="IPR057428">
    <property type="entry name" value="EFHB_EF-hand_C"/>
</dbReference>
<comment type="caution">
    <text evidence="2">The sequence shown here is derived from an EMBL/GenBank/DDBJ whole genome shotgun (WGS) entry which is preliminary data.</text>
</comment>
<evidence type="ECO:0000313" key="3">
    <source>
        <dbReference type="Proteomes" id="UP001497472"/>
    </source>
</evidence>
<dbReference type="Proteomes" id="UP001497472">
    <property type="component" value="Unassembled WGS sequence"/>
</dbReference>
<keyword evidence="3" id="KW-1185">Reference proteome</keyword>
<evidence type="ECO:0000259" key="1">
    <source>
        <dbReference type="Pfam" id="PF25325"/>
    </source>
</evidence>
<accession>A0AAV1JSQ3</accession>
<proteinExistence type="predicted"/>
<sequence length="513" mass="58677">MARHSKVCGGKGNRNMFIGRDPKICAAGLPYLDHESVSSILPCYLLQDHVNSLLNDTIQLAQQNKLPQIKTPKRDMRNASIFSEGTDLINPPMKTKFQNLVEDFKNTLYTSYWKKEVGKVPDPKPNLPNGLNVYATTMGKKNPPCPRAYDVILPKYPIKGQVPHSKRCSYQSTRNYCSFDANQTFGMKTKAGSSSKQVKCCLTDDRIRPGNISKKPMSTIQGQFIERTTPKLGVTLDPNNNIDCVPEGFAFGKIEPPGTFGVPDCLSSCKISAEKSQLKKCLEHLNTLRKCMSKRYEGSFFPTFFLRLKYLDVQHTGWLPKEVVYKCCTDKYIRFNPALLEPLLSMWKIFDGSQIEYRTFVQHVLNYREPIPELPKIKDISDECLDFRTTYSEMCNYRVESVPKYMAGLPSGRYFDKDYPVTPSGCCRADRVYLPHESDARSCLCPSLLTLLGVSHRDMYAKRDPGTVRKIFENAGEEFTDQSFESLWKRAKKYHSQGWVCFETFRRALEERK</sequence>
<name>A0AAV1JSQ3_9NEOP</name>
<dbReference type="EMBL" id="CAVLEF010000146">
    <property type="protein sequence ID" value="CAK1552539.1"/>
    <property type="molecule type" value="Genomic_DNA"/>
</dbReference>
<organism evidence="2 3">
    <name type="scientific">Leptosia nina</name>
    <dbReference type="NCBI Taxonomy" id="320188"/>
    <lineage>
        <taxon>Eukaryota</taxon>
        <taxon>Metazoa</taxon>
        <taxon>Ecdysozoa</taxon>
        <taxon>Arthropoda</taxon>
        <taxon>Hexapoda</taxon>
        <taxon>Insecta</taxon>
        <taxon>Pterygota</taxon>
        <taxon>Neoptera</taxon>
        <taxon>Endopterygota</taxon>
        <taxon>Lepidoptera</taxon>
        <taxon>Glossata</taxon>
        <taxon>Ditrysia</taxon>
        <taxon>Papilionoidea</taxon>
        <taxon>Pieridae</taxon>
        <taxon>Pierinae</taxon>
        <taxon>Leptosia</taxon>
    </lineage>
</organism>
<reference evidence="2 3" key="1">
    <citation type="submission" date="2023-11" db="EMBL/GenBank/DDBJ databases">
        <authorList>
            <person name="Okamura Y."/>
        </authorList>
    </citation>
    <scope>NUCLEOTIDE SEQUENCE [LARGE SCALE GENOMIC DNA]</scope>
</reference>
<dbReference type="Pfam" id="PF25325">
    <property type="entry name" value="EF-hand_EFHB_C"/>
    <property type="match status" value="1"/>
</dbReference>
<feature type="domain" description="EFHB C-terminal EF-hand" evidence="1">
    <location>
        <begin position="442"/>
        <end position="511"/>
    </location>
</feature>